<dbReference type="EMBL" id="ABEU02000005">
    <property type="protein sequence ID" value="PNR53987.1"/>
    <property type="molecule type" value="Genomic_DNA"/>
</dbReference>
<evidence type="ECO:0000313" key="2">
    <source>
        <dbReference type="EnsemblPlants" id="Pp3c5_14460V3.1"/>
    </source>
</evidence>
<evidence type="ECO:0000313" key="1">
    <source>
        <dbReference type="EMBL" id="PNR53987.1"/>
    </source>
</evidence>
<gene>
    <name evidence="1" type="ORF">PHYPA_007663</name>
</gene>
<dbReference type="Gramene" id="Pp3c5_14460V3.2">
    <property type="protein sequence ID" value="Pp3c5_14460V3.2"/>
    <property type="gene ID" value="Pp3c5_14460"/>
</dbReference>
<reference evidence="1 3" key="2">
    <citation type="journal article" date="2018" name="Plant J.">
        <title>The Physcomitrella patens chromosome-scale assembly reveals moss genome structure and evolution.</title>
        <authorList>
            <person name="Lang D."/>
            <person name="Ullrich K.K."/>
            <person name="Murat F."/>
            <person name="Fuchs J."/>
            <person name="Jenkins J."/>
            <person name="Haas F.B."/>
            <person name="Piednoel M."/>
            <person name="Gundlach H."/>
            <person name="Van Bel M."/>
            <person name="Meyberg R."/>
            <person name="Vives C."/>
            <person name="Morata J."/>
            <person name="Symeonidi A."/>
            <person name="Hiss M."/>
            <person name="Muchero W."/>
            <person name="Kamisugi Y."/>
            <person name="Saleh O."/>
            <person name="Blanc G."/>
            <person name="Decker E.L."/>
            <person name="van Gessel N."/>
            <person name="Grimwood J."/>
            <person name="Hayes R.D."/>
            <person name="Graham S.W."/>
            <person name="Gunter L.E."/>
            <person name="McDaniel S.F."/>
            <person name="Hoernstein S.N.W."/>
            <person name="Larsson A."/>
            <person name="Li F.W."/>
            <person name="Perroud P.F."/>
            <person name="Phillips J."/>
            <person name="Ranjan P."/>
            <person name="Rokshar D.S."/>
            <person name="Rothfels C.J."/>
            <person name="Schneider L."/>
            <person name="Shu S."/>
            <person name="Stevenson D.W."/>
            <person name="Thummler F."/>
            <person name="Tillich M."/>
            <person name="Villarreal Aguilar J.C."/>
            <person name="Widiez T."/>
            <person name="Wong G.K."/>
            <person name="Wymore A."/>
            <person name="Zhang Y."/>
            <person name="Zimmer A.D."/>
            <person name="Quatrano R.S."/>
            <person name="Mayer K.F.X."/>
            <person name="Goodstein D."/>
            <person name="Casacuberta J.M."/>
            <person name="Vandepoele K."/>
            <person name="Reski R."/>
            <person name="Cuming A.C."/>
            <person name="Tuskan G.A."/>
            <person name="Maumus F."/>
            <person name="Salse J."/>
            <person name="Schmutz J."/>
            <person name="Rensing S.A."/>
        </authorList>
    </citation>
    <scope>NUCLEOTIDE SEQUENCE [LARGE SCALE GENOMIC DNA]</scope>
    <source>
        <strain evidence="2 3">cv. Gransden 2004</strain>
    </source>
</reference>
<dbReference type="Proteomes" id="UP000006727">
    <property type="component" value="Chromosome 5"/>
</dbReference>
<reference evidence="2" key="3">
    <citation type="submission" date="2020-12" db="UniProtKB">
        <authorList>
            <consortium name="EnsemblPlants"/>
        </authorList>
    </citation>
    <scope>IDENTIFICATION</scope>
</reference>
<dbReference type="AlphaFoldDB" id="A0A2K1KJN0"/>
<reference evidence="1 3" key="1">
    <citation type="journal article" date="2008" name="Science">
        <title>The Physcomitrella genome reveals evolutionary insights into the conquest of land by plants.</title>
        <authorList>
            <person name="Rensing S."/>
            <person name="Lang D."/>
            <person name="Zimmer A."/>
            <person name="Terry A."/>
            <person name="Salamov A."/>
            <person name="Shapiro H."/>
            <person name="Nishiyama T."/>
            <person name="Perroud P.-F."/>
            <person name="Lindquist E."/>
            <person name="Kamisugi Y."/>
            <person name="Tanahashi T."/>
            <person name="Sakakibara K."/>
            <person name="Fujita T."/>
            <person name="Oishi K."/>
            <person name="Shin-I T."/>
            <person name="Kuroki Y."/>
            <person name="Toyoda A."/>
            <person name="Suzuki Y."/>
            <person name="Hashimoto A."/>
            <person name="Yamaguchi K."/>
            <person name="Sugano A."/>
            <person name="Kohara Y."/>
            <person name="Fujiyama A."/>
            <person name="Anterola A."/>
            <person name="Aoki S."/>
            <person name="Ashton N."/>
            <person name="Barbazuk W.B."/>
            <person name="Barker E."/>
            <person name="Bennetzen J."/>
            <person name="Bezanilla M."/>
            <person name="Blankenship R."/>
            <person name="Cho S.H."/>
            <person name="Dutcher S."/>
            <person name="Estelle M."/>
            <person name="Fawcett J.A."/>
            <person name="Gundlach H."/>
            <person name="Hanada K."/>
            <person name="Heyl A."/>
            <person name="Hicks K.A."/>
            <person name="Hugh J."/>
            <person name="Lohr M."/>
            <person name="Mayer K."/>
            <person name="Melkozernov A."/>
            <person name="Murata T."/>
            <person name="Nelson D."/>
            <person name="Pils B."/>
            <person name="Prigge M."/>
            <person name="Reiss B."/>
            <person name="Renner T."/>
            <person name="Rombauts S."/>
            <person name="Rushton P."/>
            <person name="Sanderfoot A."/>
            <person name="Schween G."/>
            <person name="Shiu S.-H."/>
            <person name="Stueber K."/>
            <person name="Theodoulou F.L."/>
            <person name="Tu H."/>
            <person name="Van de Peer Y."/>
            <person name="Verrier P.J."/>
            <person name="Waters E."/>
            <person name="Wood A."/>
            <person name="Yang L."/>
            <person name="Cove D."/>
            <person name="Cuming A."/>
            <person name="Hasebe M."/>
            <person name="Lucas S."/>
            <person name="Mishler D.B."/>
            <person name="Reski R."/>
            <person name="Grigoriev I."/>
            <person name="Quatrano R.S."/>
            <person name="Boore J.L."/>
        </authorList>
    </citation>
    <scope>NUCLEOTIDE SEQUENCE [LARGE SCALE GENOMIC DNA]</scope>
    <source>
        <strain evidence="2 3">cv. Gransden 2004</strain>
    </source>
</reference>
<proteinExistence type="predicted"/>
<name>A0A2K1KJN0_PHYPA</name>
<organism evidence="1">
    <name type="scientific">Physcomitrium patens</name>
    <name type="common">Spreading-leaved earth moss</name>
    <name type="synonym">Physcomitrella patens</name>
    <dbReference type="NCBI Taxonomy" id="3218"/>
    <lineage>
        <taxon>Eukaryota</taxon>
        <taxon>Viridiplantae</taxon>
        <taxon>Streptophyta</taxon>
        <taxon>Embryophyta</taxon>
        <taxon>Bryophyta</taxon>
        <taxon>Bryophytina</taxon>
        <taxon>Bryopsida</taxon>
        <taxon>Funariidae</taxon>
        <taxon>Funariales</taxon>
        <taxon>Funariaceae</taxon>
        <taxon>Physcomitrium</taxon>
    </lineage>
</organism>
<evidence type="ECO:0000313" key="3">
    <source>
        <dbReference type="Proteomes" id="UP000006727"/>
    </source>
</evidence>
<sequence>MFLASTKNTKASVTGGESGFHRSVQTKFSYQKPSHDSGNEAKILLMCVGAFRLSAEQKFQKLLRQLKAYFCSLRSSCLQGHEAEKRKKGGSVYVWGKGFFDSGFQGMEGFGRGIVWHHYLSLSEQGSRF</sequence>
<dbReference type="Gramene" id="Pp3c5_14460V3.1">
    <property type="protein sequence ID" value="Pp3c5_14460V3.1"/>
    <property type="gene ID" value="Pp3c5_14460"/>
</dbReference>
<dbReference type="EnsemblPlants" id="Pp3c5_14460V3.1">
    <property type="protein sequence ID" value="Pp3c5_14460V3.1"/>
    <property type="gene ID" value="Pp3c5_14460"/>
</dbReference>
<dbReference type="EnsemblPlants" id="Pp3c5_14460V3.2">
    <property type="protein sequence ID" value="Pp3c5_14460V3.2"/>
    <property type="gene ID" value="Pp3c5_14460"/>
</dbReference>
<protein>
    <submittedName>
        <fullName evidence="1 2">Uncharacterized protein</fullName>
    </submittedName>
</protein>
<dbReference type="InParanoid" id="A0A2K1KJN0"/>
<accession>A0A2K1KJN0</accession>
<keyword evidence="3" id="KW-1185">Reference proteome</keyword>